<keyword evidence="6 7" id="KW-0961">Cell wall biogenesis/degradation</keyword>
<evidence type="ECO:0000256" key="7">
    <source>
        <dbReference type="HAMAP-Rule" id="MF_02065"/>
    </source>
</evidence>
<keyword evidence="2 7" id="KW-0812">Transmembrane</keyword>
<keyword evidence="1 7" id="KW-1003">Cell membrane</keyword>
<dbReference type="GO" id="GO:0071555">
    <property type="term" value="P:cell wall organization"/>
    <property type="evidence" value="ECO:0007669"/>
    <property type="project" value="UniProtKB-KW"/>
</dbReference>
<dbReference type="EMBL" id="NHON01000016">
    <property type="protein sequence ID" value="OWJ67138.1"/>
    <property type="molecule type" value="Genomic_DNA"/>
</dbReference>
<keyword evidence="10" id="KW-1185">Reference proteome</keyword>
<feature type="region of interest" description="Disordered" evidence="8">
    <location>
        <begin position="316"/>
        <end position="341"/>
    </location>
</feature>
<dbReference type="AlphaFoldDB" id="A0A211ZPC4"/>
<evidence type="ECO:0000256" key="2">
    <source>
        <dbReference type="ARBA" id="ARBA00022692"/>
    </source>
</evidence>
<dbReference type="PANTHER" id="PTHR30518">
    <property type="entry name" value="ENDOLYTIC MUREIN TRANSGLYCOSYLASE"/>
    <property type="match status" value="1"/>
</dbReference>
<dbReference type="Gene3D" id="3.30.1490.480">
    <property type="entry name" value="Endolytic murein transglycosylase"/>
    <property type="match status" value="1"/>
</dbReference>
<evidence type="ECO:0000256" key="5">
    <source>
        <dbReference type="ARBA" id="ARBA00023239"/>
    </source>
</evidence>
<keyword evidence="3 7" id="KW-1133">Transmembrane helix</keyword>
<name>A0A211ZPC4_9PROT</name>
<keyword evidence="4 7" id="KW-0472">Membrane</keyword>
<comment type="similarity">
    <text evidence="7">Belongs to the transglycosylase MltG family.</text>
</comment>
<proteinExistence type="inferred from homology"/>
<dbReference type="OrthoDB" id="9814591at2"/>
<reference evidence="10" key="1">
    <citation type="submission" date="2017-05" db="EMBL/GenBank/DDBJ databases">
        <authorList>
            <person name="Macchi M."/>
            <person name="Festa S."/>
            <person name="Coppotelli B.M."/>
            <person name="Morelli I.S."/>
        </authorList>
    </citation>
    <scope>NUCLEOTIDE SEQUENCE [LARGE SCALE GENOMIC DNA]</scope>
    <source>
        <strain evidence="10">I</strain>
    </source>
</reference>
<evidence type="ECO:0000256" key="8">
    <source>
        <dbReference type="SAM" id="MobiDB-lite"/>
    </source>
</evidence>
<organism evidence="9 10">
    <name type="scientific">Inquilinus limosus</name>
    <dbReference type="NCBI Taxonomy" id="171674"/>
    <lineage>
        <taxon>Bacteria</taxon>
        <taxon>Pseudomonadati</taxon>
        <taxon>Pseudomonadota</taxon>
        <taxon>Alphaproteobacteria</taxon>
        <taxon>Rhodospirillales</taxon>
        <taxon>Rhodospirillaceae</taxon>
        <taxon>Inquilinus</taxon>
    </lineage>
</organism>
<protein>
    <recommendedName>
        <fullName evidence="7">Endolytic murein transglycosylase</fullName>
        <ecNumber evidence="7">4.2.2.29</ecNumber>
    </recommendedName>
    <alternativeName>
        <fullName evidence="7">Peptidoglycan lytic transglycosylase</fullName>
    </alternativeName>
    <alternativeName>
        <fullName evidence="7">Peptidoglycan polymerization terminase</fullName>
    </alternativeName>
</protein>
<comment type="caution">
    <text evidence="9">The sequence shown here is derived from an EMBL/GenBank/DDBJ whole genome shotgun (WGS) entry which is preliminary data.</text>
</comment>
<dbReference type="NCBIfam" id="TIGR00247">
    <property type="entry name" value="endolytic transglycosylase MltG"/>
    <property type="match status" value="1"/>
</dbReference>
<comment type="catalytic activity">
    <reaction evidence="7">
        <text>a peptidoglycan chain = a peptidoglycan chain with N-acetyl-1,6-anhydromuramyl-[peptide] at the reducing end + a peptidoglycan chain with N-acetylglucosamine at the non-reducing end.</text>
        <dbReference type="EC" id="4.2.2.29"/>
    </reaction>
</comment>
<dbReference type="InterPro" id="IPR003770">
    <property type="entry name" value="MLTG-like"/>
</dbReference>
<dbReference type="PANTHER" id="PTHR30518:SF2">
    <property type="entry name" value="ENDOLYTIC MUREIN TRANSGLYCOSYLASE"/>
    <property type="match status" value="1"/>
</dbReference>
<sequence length="341" mass="36123">MLRALARALAFLVVLAAVIGGGVAWFLHSYRAPGPLTAPATLVIERGSGLTAIAAQLETAGVIENRWVFLAGAALDGGDRSLKAGEYAFAAGISPADAADLLARGSNVSHKITVAEGLTSAEIAALVQGEPLLTGEVGDIPAEGTLLPETYQFIRGDTRPAVIDRMRKAMRQELDALWARRTNGLPFKSPQEAVTMASIVEKETGVPAERPTVASVFLNRLQAGMPLQADPTVIYALTQGRKPLGRPLTRADWKLDSPYNTYLVAGLPPGPIANPGRDALAAVLKPAVTDYYYFVADGSGGHVFARTLEEHNRNVAEWQKRRQATPPTSGDAAPDTGDKTP</sequence>
<evidence type="ECO:0000256" key="6">
    <source>
        <dbReference type="ARBA" id="ARBA00023316"/>
    </source>
</evidence>
<dbReference type="Pfam" id="PF02618">
    <property type="entry name" value="YceG"/>
    <property type="match status" value="1"/>
</dbReference>
<evidence type="ECO:0000256" key="4">
    <source>
        <dbReference type="ARBA" id="ARBA00023136"/>
    </source>
</evidence>
<keyword evidence="7" id="KW-0997">Cell inner membrane</keyword>
<dbReference type="Proteomes" id="UP000196655">
    <property type="component" value="Unassembled WGS sequence"/>
</dbReference>
<accession>A0A211ZPC4</accession>
<dbReference type="FunFam" id="3.30.160.60:FF:000242">
    <property type="entry name" value="Endolytic murein transglycosylase"/>
    <property type="match status" value="1"/>
</dbReference>
<evidence type="ECO:0000313" key="9">
    <source>
        <dbReference type="EMBL" id="OWJ67138.1"/>
    </source>
</evidence>
<dbReference type="GO" id="GO:0005886">
    <property type="term" value="C:plasma membrane"/>
    <property type="evidence" value="ECO:0007669"/>
    <property type="project" value="UniProtKB-UniRule"/>
</dbReference>
<dbReference type="CDD" id="cd08010">
    <property type="entry name" value="MltG_like"/>
    <property type="match status" value="1"/>
</dbReference>
<dbReference type="EC" id="4.2.2.29" evidence="7"/>
<dbReference type="GO" id="GO:0008932">
    <property type="term" value="F:lytic endotransglycosylase activity"/>
    <property type="evidence" value="ECO:0007669"/>
    <property type="project" value="UniProtKB-UniRule"/>
</dbReference>
<evidence type="ECO:0000256" key="1">
    <source>
        <dbReference type="ARBA" id="ARBA00022475"/>
    </source>
</evidence>
<evidence type="ECO:0000256" key="3">
    <source>
        <dbReference type="ARBA" id="ARBA00022989"/>
    </source>
</evidence>
<evidence type="ECO:0000313" key="10">
    <source>
        <dbReference type="Proteomes" id="UP000196655"/>
    </source>
</evidence>
<dbReference type="HAMAP" id="MF_02065">
    <property type="entry name" value="MltG"/>
    <property type="match status" value="1"/>
</dbReference>
<comment type="function">
    <text evidence="7">Functions as a peptidoglycan terminase that cleaves nascent peptidoglycan strands endolytically to terminate their elongation.</text>
</comment>
<feature type="site" description="Important for catalytic activity" evidence="7">
    <location>
        <position position="203"/>
    </location>
</feature>
<gene>
    <name evidence="7" type="primary">mltG</name>
    <name evidence="9" type="ORF">BWR60_11430</name>
</gene>
<keyword evidence="5 7" id="KW-0456">Lyase</keyword>
<dbReference type="STRING" id="1122125.GCA_000423185_06531"/>
<dbReference type="Gene3D" id="3.30.160.60">
    <property type="entry name" value="Classic Zinc Finger"/>
    <property type="match status" value="1"/>
</dbReference>
<dbReference type="GO" id="GO:0009252">
    <property type="term" value="P:peptidoglycan biosynthetic process"/>
    <property type="evidence" value="ECO:0007669"/>
    <property type="project" value="UniProtKB-UniRule"/>
</dbReference>
<dbReference type="RefSeq" id="WP_088151143.1">
    <property type="nucleotide sequence ID" value="NZ_NHON01000016.1"/>
</dbReference>